<proteinExistence type="predicted"/>
<accession>A0A3B0X6T1</accession>
<reference evidence="1" key="1">
    <citation type="submission" date="2018-06" db="EMBL/GenBank/DDBJ databases">
        <authorList>
            <person name="Zhirakovskaya E."/>
        </authorList>
    </citation>
    <scope>NUCLEOTIDE SEQUENCE</scope>
</reference>
<evidence type="ECO:0000313" key="1">
    <source>
        <dbReference type="EMBL" id="VAW51634.1"/>
    </source>
</evidence>
<dbReference type="AlphaFoldDB" id="A0A3B0X6T1"/>
<dbReference type="EMBL" id="UOFE01000021">
    <property type="protein sequence ID" value="VAW51634.1"/>
    <property type="molecule type" value="Genomic_DNA"/>
</dbReference>
<gene>
    <name evidence="1" type="ORF">MNBD_GAMMA05-1486</name>
</gene>
<organism evidence="1">
    <name type="scientific">hydrothermal vent metagenome</name>
    <dbReference type="NCBI Taxonomy" id="652676"/>
    <lineage>
        <taxon>unclassified sequences</taxon>
        <taxon>metagenomes</taxon>
        <taxon>ecological metagenomes</taxon>
    </lineage>
</organism>
<sequence length="178" mass="20236">MRFDKVLVTIDVELKPDRLQQYLPRSVDVIGSTLASIAVEYAEQHKTGYFPAIDFFKTLDTVDPDLIASAEQVAWLVSKLARETIQSTLTPIFSSVQFQSIQTHAFALPKIRPSQKDAAEMLAKFYAPNSVKIELVLTMMRRDSDANDARAEPYARKMMFRWLEAEFESIEITNSKAL</sequence>
<protein>
    <submittedName>
        <fullName evidence="1">Uncharacterized protein</fullName>
    </submittedName>
</protein>
<name>A0A3B0X6T1_9ZZZZ</name>